<feature type="domain" description="Multidrug resistance protein MdtA-like barrel-sandwich hybrid" evidence="5">
    <location>
        <begin position="85"/>
        <end position="275"/>
    </location>
</feature>
<dbReference type="EMBL" id="AWWI01000179">
    <property type="protein sequence ID" value="PIL14925.1"/>
    <property type="molecule type" value="Genomic_DNA"/>
</dbReference>
<name>A0A2G8R050_9RHOB</name>
<proteinExistence type="predicted"/>
<dbReference type="OrthoDB" id="9811754at2"/>
<dbReference type="Pfam" id="PF25917">
    <property type="entry name" value="BSH_RND"/>
    <property type="match status" value="1"/>
</dbReference>
<evidence type="ECO:0000256" key="3">
    <source>
        <dbReference type="SAM" id="Phobius"/>
    </source>
</evidence>
<dbReference type="Gene3D" id="2.40.30.170">
    <property type="match status" value="1"/>
</dbReference>
<dbReference type="PANTHER" id="PTHR30386">
    <property type="entry name" value="MEMBRANE FUSION SUBUNIT OF EMRAB-TOLC MULTIDRUG EFFLUX PUMP"/>
    <property type="match status" value="1"/>
</dbReference>
<evidence type="ECO:0000256" key="1">
    <source>
        <dbReference type="SAM" id="Coils"/>
    </source>
</evidence>
<evidence type="ECO:0000256" key="2">
    <source>
        <dbReference type="SAM" id="MobiDB-lite"/>
    </source>
</evidence>
<feature type="domain" description="CusB-like beta-barrel" evidence="6">
    <location>
        <begin position="284"/>
        <end position="326"/>
    </location>
</feature>
<keyword evidence="3" id="KW-1133">Transmembrane helix</keyword>
<dbReference type="Pfam" id="PF25876">
    <property type="entry name" value="HH_MFP_RND"/>
    <property type="match status" value="1"/>
</dbReference>
<dbReference type="InterPro" id="IPR058625">
    <property type="entry name" value="MdtA-like_BSH"/>
</dbReference>
<dbReference type="InterPro" id="IPR058792">
    <property type="entry name" value="Beta-barrel_RND_2"/>
</dbReference>
<dbReference type="Pfam" id="PF25954">
    <property type="entry name" value="Beta-barrel_RND_2"/>
    <property type="match status" value="1"/>
</dbReference>
<evidence type="ECO:0000259" key="6">
    <source>
        <dbReference type="Pfam" id="PF25954"/>
    </source>
</evidence>
<dbReference type="Proteomes" id="UP000231259">
    <property type="component" value="Unassembled WGS sequence"/>
</dbReference>
<dbReference type="Gene3D" id="2.40.50.100">
    <property type="match status" value="1"/>
</dbReference>
<feature type="region of interest" description="Disordered" evidence="2">
    <location>
        <begin position="1"/>
        <end position="32"/>
    </location>
</feature>
<feature type="coiled-coil region" evidence="1">
    <location>
        <begin position="202"/>
        <end position="243"/>
    </location>
</feature>
<dbReference type="InterPro" id="IPR058624">
    <property type="entry name" value="MdtA-like_HH"/>
</dbReference>
<evidence type="ECO:0000259" key="5">
    <source>
        <dbReference type="Pfam" id="PF25917"/>
    </source>
</evidence>
<feature type="domain" description="Multidrug resistance protein MdtA-like alpha-helical hairpin" evidence="4">
    <location>
        <begin position="151"/>
        <end position="216"/>
    </location>
</feature>
<dbReference type="GO" id="GO:0055085">
    <property type="term" value="P:transmembrane transport"/>
    <property type="evidence" value="ECO:0007669"/>
    <property type="project" value="InterPro"/>
</dbReference>
<keyword evidence="3" id="KW-0812">Transmembrane</keyword>
<dbReference type="InterPro" id="IPR050739">
    <property type="entry name" value="MFP"/>
</dbReference>
<dbReference type="Gene3D" id="1.10.287.470">
    <property type="entry name" value="Helix hairpin bin"/>
    <property type="match status" value="1"/>
</dbReference>
<evidence type="ECO:0000259" key="4">
    <source>
        <dbReference type="Pfam" id="PF25876"/>
    </source>
</evidence>
<evidence type="ECO:0000313" key="7">
    <source>
        <dbReference type="EMBL" id="PIL14925.1"/>
    </source>
</evidence>
<dbReference type="SUPFAM" id="SSF111369">
    <property type="entry name" value="HlyD-like secretion proteins"/>
    <property type="match status" value="3"/>
</dbReference>
<keyword evidence="1" id="KW-0175">Coiled coil</keyword>
<comment type="caution">
    <text evidence="7">The sequence shown here is derived from an EMBL/GenBank/DDBJ whole genome shotgun (WGS) entry which is preliminary data.</text>
</comment>
<sequence>MSRYERMTPEPTAKGGPAESSAPATDVTAQAVEAPRKGRRKKLILGLIAIVVLCVAGWQGQHYWATGRFMETTDDAYVSSDVTLVSSRVQGYVAAVNVESNGHVHGGDVLVRLDNGDYLNALAIAQSRFETAGETLSRIDAQIAAARAGVTQSEAARDMSQAQLRNAETNAERTQRLASQKVTSQAALDTATEDLDVARAGVASAEAAISSAEAQVAVLQAQRAESEGQRRELEIAVDQARRDLDLTVLRAPADGIVANMTLQVGDMVAPGARLAALIPDGSLYVEANLKETQMAGVGPGASVEMTFDAIPDQTFEGHVASIAPATGAVFSLLPADNATGNFTKIIQRVPVRISLPEAALVTGQLRAGLSTEISIDTRTTPIPGTATAATASE</sequence>
<dbReference type="RefSeq" id="WP_099913529.1">
    <property type="nucleotide sequence ID" value="NZ_AWWI01000179.1"/>
</dbReference>
<dbReference type="PANTHER" id="PTHR30386:SF24">
    <property type="entry name" value="MULTIDRUG RESISTANCE EFFLUX PUMP"/>
    <property type="match status" value="1"/>
</dbReference>
<organism evidence="7 8">
    <name type="scientific">Puniceibacterium antarcticum</name>
    <dbReference type="NCBI Taxonomy" id="1206336"/>
    <lineage>
        <taxon>Bacteria</taxon>
        <taxon>Pseudomonadati</taxon>
        <taxon>Pseudomonadota</taxon>
        <taxon>Alphaproteobacteria</taxon>
        <taxon>Rhodobacterales</taxon>
        <taxon>Paracoccaceae</taxon>
        <taxon>Puniceibacterium</taxon>
    </lineage>
</organism>
<reference evidence="7 8" key="1">
    <citation type="submission" date="2013-09" db="EMBL/GenBank/DDBJ databases">
        <title>Genome sequencing of Phaeobacter antarcticus sp. nov. SM1211.</title>
        <authorList>
            <person name="Zhang X.-Y."/>
            <person name="Liu C."/>
            <person name="Chen X.-L."/>
            <person name="Xie B.-B."/>
            <person name="Qin Q.-L."/>
            <person name="Rong J.-C."/>
            <person name="Zhang Y.-Z."/>
        </authorList>
    </citation>
    <scope>NUCLEOTIDE SEQUENCE [LARGE SCALE GENOMIC DNA]</scope>
    <source>
        <strain evidence="7 8">SM1211</strain>
    </source>
</reference>
<accession>A0A2G8R050</accession>
<gene>
    <name evidence="7" type="ORF">P775_26200</name>
</gene>
<keyword evidence="8" id="KW-1185">Reference proteome</keyword>
<feature type="transmembrane region" description="Helical" evidence="3">
    <location>
        <begin position="43"/>
        <end position="60"/>
    </location>
</feature>
<evidence type="ECO:0000313" key="8">
    <source>
        <dbReference type="Proteomes" id="UP000231259"/>
    </source>
</evidence>
<protein>
    <submittedName>
        <fullName evidence="7">Uncharacterized protein</fullName>
    </submittedName>
</protein>
<keyword evidence="3" id="KW-0472">Membrane</keyword>
<dbReference type="AlphaFoldDB" id="A0A2G8R050"/>